<evidence type="ECO:0000313" key="1">
    <source>
        <dbReference type="EMBL" id="PJA47753.1"/>
    </source>
</evidence>
<dbReference type="AlphaFoldDB" id="A0A2M7XIE5"/>
<name>A0A2M7XIE5_9BACT</name>
<proteinExistence type="predicted"/>
<evidence type="ECO:0000313" key="2">
    <source>
        <dbReference type="Proteomes" id="UP000229749"/>
    </source>
</evidence>
<sequence>MFPIQSLLTKIQNRSFLHRGLLAAKVVEKTNQWIKEQIGHPQTEPQARAISFAKGVLLVECVNGGVVQYLHDHEFRLFEWLKKEIPTLPMSLRLQTRICPYLSYAP</sequence>
<evidence type="ECO:0008006" key="3">
    <source>
        <dbReference type="Google" id="ProtNLM"/>
    </source>
</evidence>
<reference evidence="2" key="1">
    <citation type="submission" date="2017-09" db="EMBL/GenBank/DDBJ databases">
        <title>Depth-based differentiation of microbial function through sediment-hosted aquifers and enrichment of novel symbionts in the deep terrestrial subsurface.</title>
        <authorList>
            <person name="Probst A.J."/>
            <person name="Ladd B."/>
            <person name="Jarett J.K."/>
            <person name="Geller-Mcgrath D.E."/>
            <person name="Sieber C.M.K."/>
            <person name="Emerson J.B."/>
            <person name="Anantharaman K."/>
            <person name="Thomas B.C."/>
            <person name="Malmstrom R."/>
            <person name="Stieglmeier M."/>
            <person name="Klingl A."/>
            <person name="Woyke T."/>
            <person name="Ryan C.M."/>
            <person name="Banfield J.F."/>
        </authorList>
    </citation>
    <scope>NUCLEOTIDE SEQUENCE [LARGE SCALE GENOMIC DNA]</scope>
</reference>
<protein>
    <recommendedName>
        <fullName evidence="3">DUF721 domain-containing protein</fullName>
    </recommendedName>
</protein>
<gene>
    <name evidence="1" type="ORF">CO172_00245</name>
</gene>
<organism evidence="1 2">
    <name type="scientific">Candidatus Uhrbacteria bacterium CG_4_9_14_3_um_filter_36_7</name>
    <dbReference type="NCBI Taxonomy" id="1975033"/>
    <lineage>
        <taxon>Bacteria</taxon>
        <taxon>Candidatus Uhriibacteriota</taxon>
    </lineage>
</organism>
<comment type="caution">
    <text evidence="1">The sequence shown here is derived from an EMBL/GenBank/DDBJ whole genome shotgun (WGS) entry which is preliminary data.</text>
</comment>
<dbReference type="Proteomes" id="UP000229749">
    <property type="component" value="Unassembled WGS sequence"/>
</dbReference>
<accession>A0A2M7XIE5</accession>
<dbReference type="EMBL" id="PFWS01000004">
    <property type="protein sequence ID" value="PJA47753.1"/>
    <property type="molecule type" value="Genomic_DNA"/>
</dbReference>